<name>A0AAN6IEY7_9EURO</name>
<evidence type="ECO:0000313" key="3">
    <source>
        <dbReference type="Proteomes" id="UP001203852"/>
    </source>
</evidence>
<keyword evidence="3" id="KW-1185">Reference proteome</keyword>
<dbReference type="AlphaFoldDB" id="A0AAN6IEY7"/>
<evidence type="ECO:0000256" key="1">
    <source>
        <dbReference type="SAM" id="SignalP"/>
    </source>
</evidence>
<protein>
    <recommendedName>
        <fullName evidence="4">Secreted protein</fullName>
    </recommendedName>
</protein>
<dbReference type="Proteomes" id="UP001203852">
    <property type="component" value="Unassembled WGS sequence"/>
</dbReference>
<evidence type="ECO:0008006" key="4">
    <source>
        <dbReference type="Google" id="ProtNLM"/>
    </source>
</evidence>
<proteinExistence type="predicted"/>
<keyword evidence="1" id="KW-0732">Signal</keyword>
<dbReference type="EMBL" id="MU404354">
    <property type="protein sequence ID" value="KAI1613029.1"/>
    <property type="molecule type" value="Genomic_DNA"/>
</dbReference>
<organism evidence="2 3">
    <name type="scientific">Exophiala viscosa</name>
    <dbReference type="NCBI Taxonomy" id="2486360"/>
    <lineage>
        <taxon>Eukaryota</taxon>
        <taxon>Fungi</taxon>
        <taxon>Dikarya</taxon>
        <taxon>Ascomycota</taxon>
        <taxon>Pezizomycotina</taxon>
        <taxon>Eurotiomycetes</taxon>
        <taxon>Chaetothyriomycetidae</taxon>
        <taxon>Chaetothyriales</taxon>
        <taxon>Herpotrichiellaceae</taxon>
        <taxon>Exophiala</taxon>
    </lineage>
</organism>
<reference evidence="2" key="1">
    <citation type="journal article" date="2022" name="bioRxiv">
        <title>Deciphering the potential niche of two novel black yeast fungi from a biological soil crust based on their genomes, phenotypes, and melanin regulation.</title>
        <authorList>
            <consortium name="DOE Joint Genome Institute"/>
            <person name="Carr E.C."/>
            <person name="Barton Q."/>
            <person name="Grambo S."/>
            <person name="Sullivan M."/>
            <person name="Renfro C.M."/>
            <person name="Kuo A."/>
            <person name="Pangilinan J."/>
            <person name="Lipzen A."/>
            <person name="Keymanesh K."/>
            <person name="Savage E."/>
            <person name="Barry K."/>
            <person name="Grigoriev I.V."/>
            <person name="Riekhof W.R."/>
            <person name="Harris S.S."/>
        </authorList>
    </citation>
    <scope>NUCLEOTIDE SEQUENCE</scope>
    <source>
        <strain evidence="2">JF 03-4F</strain>
    </source>
</reference>
<accession>A0AAN6IEY7</accession>
<comment type="caution">
    <text evidence="2">The sequence shown here is derived from an EMBL/GenBank/DDBJ whole genome shotgun (WGS) entry which is preliminary data.</text>
</comment>
<feature type="signal peptide" evidence="1">
    <location>
        <begin position="1"/>
        <end position="21"/>
    </location>
</feature>
<feature type="chain" id="PRO_5042810071" description="Secreted protein" evidence="1">
    <location>
        <begin position="22"/>
        <end position="87"/>
    </location>
</feature>
<evidence type="ECO:0000313" key="2">
    <source>
        <dbReference type="EMBL" id="KAI1613029.1"/>
    </source>
</evidence>
<gene>
    <name evidence="2" type="ORF">EDD36DRAFT_438289</name>
</gene>
<sequence>MTSPLATIFPSLCAVVPFLRACPYRTVAAISSPPARLTATVPEWPRRVLPILWNGYISAPETGYFMVQNGDNGAVSAPARPLCSAFS</sequence>